<proteinExistence type="predicted"/>
<dbReference type="Proteomes" id="UP001152523">
    <property type="component" value="Unassembled WGS sequence"/>
</dbReference>
<comment type="caution">
    <text evidence="1">The sequence shown here is derived from an EMBL/GenBank/DDBJ whole genome shotgun (WGS) entry which is preliminary data.</text>
</comment>
<evidence type="ECO:0000313" key="2">
    <source>
        <dbReference type="Proteomes" id="UP001152523"/>
    </source>
</evidence>
<keyword evidence="2" id="KW-1185">Reference proteome</keyword>
<protein>
    <submittedName>
        <fullName evidence="1">Uncharacterized protein</fullName>
    </submittedName>
</protein>
<dbReference type="EMBL" id="CAMAPF010000055">
    <property type="protein sequence ID" value="CAH9086125.1"/>
    <property type="molecule type" value="Genomic_DNA"/>
</dbReference>
<accession>A0AAV0CVB9</accession>
<dbReference type="AlphaFoldDB" id="A0AAV0CVB9"/>
<reference evidence="1" key="1">
    <citation type="submission" date="2022-07" db="EMBL/GenBank/DDBJ databases">
        <authorList>
            <person name="Macas J."/>
            <person name="Novak P."/>
            <person name="Neumann P."/>
        </authorList>
    </citation>
    <scope>NUCLEOTIDE SEQUENCE</scope>
</reference>
<sequence>MSACHLRFHAPLLRSKYFQCHASWKSTQTHWRADFCWRMMTAYLLRREGGDKLDGWWKSRHWWRRRSWRPGNAQGRLRIRGIAYAQHRPLRTLNMFIKGIFVQLALFSPIFV</sequence>
<gene>
    <name evidence="1" type="ORF">CEPIT_LOCUS9704</name>
</gene>
<evidence type="ECO:0000313" key="1">
    <source>
        <dbReference type="EMBL" id="CAH9086125.1"/>
    </source>
</evidence>
<organism evidence="1 2">
    <name type="scientific">Cuscuta epithymum</name>
    <dbReference type="NCBI Taxonomy" id="186058"/>
    <lineage>
        <taxon>Eukaryota</taxon>
        <taxon>Viridiplantae</taxon>
        <taxon>Streptophyta</taxon>
        <taxon>Embryophyta</taxon>
        <taxon>Tracheophyta</taxon>
        <taxon>Spermatophyta</taxon>
        <taxon>Magnoliopsida</taxon>
        <taxon>eudicotyledons</taxon>
        <taxon>Gunneridae</taxon>
        <taxon>Pentapetalae</taxon>
        <taxon>asterids</taxon>
        <taxon>lamiids</taxon>
        <taxon>Solanales</taxon>
        <taxon>Convolvulaceae</taxon>
        <taxon>Cuscuteae</taxon>
        <taxon>Cuscuta</taxon>
        <taxon>Cuscuta subgen. Cuscuta</taxon>
    </lineage>
</organism>
<name>A0AAV0CVB9_9ASTE</name>